<accession>A0A939IPL3</accession>
<dbReference type="EMBL" id="JAFKCV010000001">
    <property type="protein sequence ID" value="MBN7823667.1"/>
    <property type="molecule type" value="Genomic_DNA"/>
</dbReference>
<reference evidence="1" key="1">
    <citation type="submission" date="2021-03" db="EMBL/GenBank/DDBJ databases">
        <title>novel species isolated from a fishpond in China.</title>
        <authorList>
            <person name="Lu H."/>
            <person name="Cai Z."/>
        </authorList>
    </citation>
    <scope>NUCLEOTIDE SEQUENCE</scope>
    <source>
        <strain evidence="1">JCM 30855</strain>
    </source>
</reference>
<keyword evidence="2" id="KW-1185">Reference proteome</keyword>
<comment type="caution">
    <text evidence="1">The sequence shown here is derived from an EMBL/GenBank/DDBJ whole genome shotgun (WGS) entry which is preliminary data.</text>
</comment>
<evidence type="ECO:0000313" key="1">
    <source>
        <dbReference type="EMBL" id="MBN7823667.1"/>
    </source>
</evidence>
<dbReference type="Pfam" id="PF22752">
    <property type="entry name" value="DUF488-N3i"/>
    <property type="match status" value="1"/>
</dbReference>
<dbReference type="RefSeq" id="WP_206571790.1">
    <property type="nucleotide sequence ID" value="NZ_JAFKCV010000001.1"/>
</dbReference>
<proteinExistence type="predicted"/>
<dbReference type="PANTHER" id="PTHR36849">
    <property type="entry name" value="CYTOPLASMIC PROTEIN-RELATED"/>
    <property type="match status" value="1"/>
</dbReference>
<name>A0A939IPL3_9ALTE</name>
<dbReference type="AlphaFoldDB" id="A0A939IPL3"/>
<organism evidence="1 2">
    <name type="scientific">Bowmanella dokdonensis</name>
    <dbReference type="NCBI Taxonomy" id="751969"/>
    <lineage>
        <taxon>Bacteria</taxon>
        <taxon>Pseudomonadati</taxon>
        <taxon>Pseudomonadota</taxon>
        <taxon>Gammaproteobacteria</taxon>
        <taxon>Alteromonadales</taxon>
        <taxon>Alteromonadaceae</taxon>
        <taxon>Bowmanella</taxon>
    </lineage>
</organism>
<evidence type="ECO:0000313" key="2">
    <source>
        <dbReference type="Proteomes" id="UP000664654"/>
    </source>
</evidence>
<sequence>MNIKLHRIYDEDIPQGYRALVDKLWPRGVSKEQADLDGHWKALAPSDGLRHWFDHDADKWADFRKQYLSELSENKETARECLADVTQQNLILLSATKDTRHSHARVLKEYLEKLDSTVVSRHRQA</sequence>
<gene>
    <name evidence="1" type="ORF">J0A66_00385</name>
</gene>
<dbReference type="PANTHER" id="PTHR36849:SF1">
    <property type="entry name" value="CYTOPLASMIC PROTEIN"/>
    <property type="match status" value="1"/>
</dbReference>
<protein>
    <submittedName>
        <fullName evidence="1">DUF488 family protein</fullName>
    </submittedName>
</protein>
<dbReference type="InterPro" id="IPR052552">
    <property type="entry name" value="YeaO-like"/>
</dbReference>
<dbReference type="Proteomes" id="UP000664654">
    <property type="component" value="Unassembled WGS sequence"/>
</dbReference>